<evidence type="ECO:0000256" key="1">
    <source>
        <dbReference type="ARBA" id="ARBA00023015"/>
    </source>
</evidence>
<evidence type="ECO:0000313" key="5">
    <source>
        <dbReference type="EMBL" id="WAP67095.1"/>
    </source>
</evidence>
<dbReference type="PROSITE" id="PS01117">
    <property type="entry name" value="HTH_MARR_1"/>
    <property type="match status" value="1"/>
</dbReference>
<evidence type="ECO:0000256" key="3">
    <source>
        <dbReference type="ARBA" id="ARBA00023163"/>
    </source>
</evidence>
<keyword evidence="2" id="KW-0238">DNA-binding</keyword>
<dbReference type="InterPro" id="IPR036388">
    <property type="entry name" value="WH-like_DNA-bd_sf"/>
</dbReference>
<dbReference type="PRINTS" id="PR00598">
    <property type="entry name" value="HTHMARR"/>
</dbReference>
<dbReference type="InterPro" id="IPR036390">
    <property type="entry name" value="WH_DNA-bd_sf"/>
</dbReference>
<proteinExistence type="predicted"/>
<dbReference type="PANTHER" id="PTHR33164:SF44">
    <property type="entry name" value="TRANSCRIPTIONAL REGULATORY PROTEIN"/>
    <property type="match status" value="1"/>
</dbReference>
<dbReference type="InterPro" id="IPR039422">
    <property type="entry name" value="MarR/SlyA-like"/>
</dbReference>
<organism evidence="5 6">
    <name type="scientific">Jiella pelagia</name>
    <dbReference type="NCBI Taxonomy" id="2986949"/>
    <lineage>
        <taxon>Bacteria</taxon>
        <taxon>Pseudomonadati</taxon>
        <taxon>Pseudomonadota</taxon>
        <taxon>Alphaproteobacteria</taxon>
        <taxon>Hyphomicrobiales</taxon>
        <taxon>Aurantimonadaceae</taxon>
        <taxon>Jiella</taxon>
    </lineage>
</organism>
<sequence>MVLTYLMDTPAVRSDATREGERAIVRDPLPTQGLLDFRVIELFFFAYREFTADADSILERYGFGRAHHRVLHFVNRDPGLTIAELLEILQITKQSLSRVLRQLIDEDFICQIPGDEDRRQRRLYPTKKGRALAVELSEAQVRRIDASLAKTTDEDMRPIASFLKAMASDRASARDWFERKDITWKDPE</sequence>
<name>A0ABY7BVL5_9HYPH</name>
<dbReference type="InterPro" id="IPR000835">
    <property type="entry name" value="HTH_MarR-typ"/>
</dbReference>
<dbReference type="PANTHER" id="PTHR33164">
    <property type="entry name" value="TRANSCRIPTIONAL REGULATOR, MARR FAMILY"/>
    <property type="match status" value="1"/>
</dbReference>
<dbReference type="Gene3D" id="1.10.10.10">
    <property type="entry name" value="Winged helix-like DNA-binding domain superfamily/Winged helix DNA-binding domain"/>
    <property type="match status" value="1"/>
</dbReference>
<accession>A0ABY7BVL5</accession>
<feature type="domain" description="HTH marR-type" evidence="4">
    <location>
        <begin position="36"/>
        <end position="168"/>
    </location>
</feature>
<evidence type="ECO:0000313" key="6">
    <source>
        <dbReference type="Proteomes" id="UP001164020"/>
    </source>
</evidence>
<gene>
    <name evidence="5" type="ORF">OH818_15915</name>
</gene>
<dbReference type="EMBL" id="CP114029">
    <property type="protein sequence ID" value="WAP67095.1"/>
    <property type="molecule type" value="Genomic_DNA"/>
</dbReference>
<protein>
    <submittedName>
        <fullName evidence="5">MarR family transcriptional regulator</fullName>
    </submittedName>
</protein>
<dbReference type="SUPFAM" id="SSF46785">
    <property type="entry name" value="Winged helix' DNA-binding domain"/>
    <property type="match status" value="1"/>
</dbReference>
<dbReference type="Pfam" id="PF12802">
    <property type="entry name" value="MarR_2"/>
    <property type="match status" value="1"/>
</dbReference>
<dbReference type="SMART" id="SM00347">
    <property type="entry name" value="HTH_MARR"/>
    <property type="match status" value="1"/>
</dbReference>
<evidence type="ECO:0000256" key="2">
    <source>
        <dbReference type="ARBA" id="ARBA00023125"/>
    </source>
</evidence>
<evidence type="ECO:0000259" key="4">
    <source>
        <dbReference type="PROSITE" id="PS50995"/>
    </source>
</evidence>
<dbReference type="PROSITE" id="PS50995">
    <property type="entry name" value="HTH_MARR_2"/>
    <property type="match status" value="1"/>
</dbReference>
<dbReference type="Proteomes" id="UP001164020">
    <property type="component" value="Chromosome"/>
</dbReference>
<dbReference type="InterPro" id="IPR023187">
    <property type="entry name" value="Tscrpt_reg_MarR-type_CS"/>
</dbReference>
<keyword evidence="6" id="KW-1185">Reference proteome</keyword>
<keyword evidence="3" id="KW-0804">Transcription</keyword>
<keyword evidence="1" id="KW-0805">Transcription regulation</keyword>
<reference evidence="5" key="1">
    <citation type="submission" date="2022-12" db="EMBL/GenBank/DDBJ databases">
        <title>Jiella pelagia sp. nov., isolated from phosphonate enriched culture of Northwest Pacific surface seawater.</title>
        <authorList>
            <person name="Shin D.Y."/>
            <person name="Hwang C.Y."/>
        </authorList>
    </citation>
    <scope>NUCLEOTIDE SEQUENCE</scope>
    <source>
        <strain evidence="5">HL-NP1</strain>
    </source>
</reference>